<comment type="similarity">
    <text evidence="1">Belongs to the ROK (NagC/XylR) family.</text>
</comment>
<name>A0A8J8FGZ9_9BACT</name>
<dbReference type="SUPFAM" id="SSF53067">
    <property type="entry name" value="Actin-like ATPase domain"/>
    <property type="match status" value="1"/>
</dbReference>
<dbReference type="SUPFAM" id="SSF46785">
    <property type="entry name" value="Winged helix' DNA-binding domain"/>
    <property type="match status" value="1"/>
</dbReference>
<dbReference type="AlphaFoldDB" id="A0A8J8FGZ9"/>
<gene>
    <name evidence="2" type="ORF">GD597_09435</name>
</gene>
<reference evidence="2" key="1">
    <citation type="submission" date="2019-10" db="EMBL/GenBank/DDBJ databases">
        <title>Draft genome sequence of Panacibacter sp. KCS-6.</title>
        <authorList>
            <person name="Yim K.J."/>
        </authorList>
    </citation>
    <scope>NUCLEOTIDE SEQUENCE</scope>
    <source>
        <strain evidence="2">KCS-6</strain>
    </source>
</reference>
<dbReference type="Pfam" id="PF00480">
    <property type="entry name" value="ROK"/>
    <property type="match status" value="1"/>
</dbReference>
<dbReference type="InterPro" id="IPR049874">
    <property type="entry name" value="ROK_cs"/>
</dbReference>
<keyword evidence="3" id="KW-1185">Reference proteome</keyword>
<proteinExistence type="inferred from homology"/>
<dbReference type="PROSITE" id="PS01125">
    <property type="entry name" value="ROK"/>
    <property type="match status" value="1"/>
</dbReference>
<evidence type="ECO:0000256" key="1">
    <source>
        <dbReference type="ARBA" id="ARBA00006479"/>
    </source>
</evidence>
<dbReference type="EMBL" id="WHPF01000006">
    <property type="protein sequence ID" value="NNV55681.1"/>
    <property type="molecule type" value="Genomic_DNA"/>
</dbReference>
<dbReference type="Proteomes" id="UP000598971">
    <property type="component" value="Unassembled WGS sequence"/>
</dbReference>
<dbReference type="PANTHER" id="PTHR18964">
    <property type="entry name" value="ROK (REPRESSOR, ORF, KINASE) FAMILY"/>
    <property type="match status" value="1"/>
</dbReference>
<dbReference type="InterPro" id="IPR036390">
    <property type="entry name" value="WH_DNA-bd_sf"/>
</dbReference>
<comment type="caution">
    <text evidence="2">The sequence shown here is derived from an EMBL/GenBank/DDBJ whole genome shotgun (WGS) entry which is preliminary data.</text>
</comment>
<dbReference type="InterPro" id="IPR000600">
    <property type="entry name" value="ROK"/>
</dbReference>
<dbReference type="InterPro" id="IPR043129">
    <property type="entry name" value="ATPase_NBD"/>
</dbReference>
<dbReference type="RefSeq" id="WP_171607614.1">
    <property type="nucleotide sequence ID" value="NZ_WHPF01000006.1"/>
</dbReference>
<dbReference type="Gene3D" id="3.30.420.40">
    <property type="match status" value="2"/>
</dbReference>
<accession>A0A8J8FGZ9</accession>
<organism evidence="2 3">
    <name type="scientific">Limnovirga soli</name>
    <dbReference type="NCBI Taxonomy" id="2656915"/>
    <lineage>
        <taxon>Bacteria</taxon>
        <taxon>Pseudomonadati</taxon>
        <taxon>Bacteroidota</taxon>
        <taxon>Chitinophagia</taxon>
        <taxon>Chitinophagales</taxon>
        <taxon>Chitinophagaceae</taxon>
        <taxon>Limnovirga</taxon>
    </lineage>
</organism>
<protein>
    <submittedName>
        <fullName evidence="2">ROK family protein</fullName>
    </submittedName>
</protein>
<dbReference type="PANTHER" id="PTHR18964:SF149">
    <property type="entry name" value="BIFUNCTIONAL UDP-N-ACETYLGLUCOSAMINE 2-EPIMERASE_N-ACETYLMANNOSAMINE KINASE"/>
    <property type="match status" value="1"/>
</dbReference>
<sequence>MKYSVFAQADNGELTGIAYKEYEYKRKMIGHFSAQMECTIPEMADLLNISIPKTTELTMNLVEEGLVRDFGQKTEGVGRRATIYGLSPDGCYFLGVEIKRYKINIGLMAFNKTIVEEATDIFFPFLDPQESLDAIINEINTFINNSKIGKDRIIGMGLSIAGRINVKKGQILTIYHFKDAPVKNILETAIGLPVYIDNDSRTIAYGEYFFGKKIISNNAIVINLDYGIGSGIFINGKAVYGASGYAGEIGHIPMFTNERICVCGKKGCLQTECSGIYLIEFIIERMQNGSNSVLKEKLAAKGFLELEDIIEAVKNGDNLAIEGLNEIGYNLGKGLAFAINMFNPDTIVLSGILSAIGNPFLLPVQSAVFQYSLSLVSSDTQIMVSDIPGRAGLLGACLLVRDKMLSLV</sequence>
<evidence type="ECO:0000313" key="2">
    <source>
        <dbReference type="EMBL" id="NNV55681.1"/>
    </source>
</evidence>
<evidence type="ECO:0000313" key="3">
    <source>
        <dbReference type="Proteomes" id="UP000598971"/>
    </source>
</evidence>